<keyword evidence="1" id="KW-0472">Membrane</keyword>
<keyword evidence="2" id="KW-0430">Lectin</keyword>
<dbReference type="GO" id="GO:0030246">
    <property type="term" value="F:carbohydrate binding"/>
    <property type="evidence" value="ECO:0007669"/>
    <property type="project" value="UniProtKB-KW"/>
</dbReference>
<proteinExistence type="predicted"/>
<sequence length="188" mass="22179">MAACEVGQEAVDDLYESVFLDEYRDQPPRFKPSKPPQFRVTKVMIWCLFVACFILTALVALLLVFWPHECPTDWLHINQQCYLHSARSDNFESAFNDCHQRNANVSITCPIYGCLSTWTPYQTDGATWYYTNFPVELRVEDLPTEGDCALRDFENKLRRTFKNERLFWCCEKHDESFFASLINKWFLM</sequence>
<accession>A0A1X9T5I9</accession>
<dbReference type="InterPro" id="IPR016187">
    <property type="entry name" value="CTDL_fold"/>
</dbReference>
<dbReference type="KEGG" id="vg:32878291"/>
<keyword evidence="1" id="KW-0812">Transmembrane</keyword>
<organism evidence="2">
    <name type="scientific">Ranid herpesvirus 3</name>
    <dbReference type="NCBI Taxonomy" id="1987509"/>
    <lineage>
        <taxon>Viruses</taxon>
        <taxon>Duplodnaviria</taxon>
        <taxon>Heunggongvirae</taxon>
        <taxon>Peploviricota</taxon>
        <taxon>Herviviricetes</taxon>
        <taxon>Herpesvirales</taxon>
        <taxon>Alloherpesviridae</taxon>
        <taxon>Batravirus</taxon>
        <taxon>Batravirus ranidallo3</taxon>
    </lineage>
</organism>
<name>A0A1X9T5I9_9VIRU</name>
<dbReference type="GeneID" id="32878291"/>
<dbReference type="RefSeq" id="YP_009362466.1">
    <property type="nucleotide sequence ID" value="NC_034618.1"/>
</dbReference>
<protein>
    <submittedName>
        <fullName evidence="2">C-type lectin protein</fullName>
    </submittedName>
</protein>
<dbReference type="SUPFAM" id="SSF56436">
    <property type="entry name" value="C-type lectin-like"/>
    <property type="match status" value="1"/>
</dbReference>
<keyword evidence="1" id="KW-1133">Transmembrane helix</keyword>
<evidence type="ECO:0000256" key="1">
    <source>
        <dbReference type="SAM" id="Phobius"/>
    </source>
</evidence>
<evidence type="ECO:0000313" key="2">
    <source>
        <dbReference type="EMBL" id="ARR28957.1"/>
    </source>
</evidence>
<evidence type="ECO:0000313" key="3">
    <source>
        <dbReference type="Proteomes" id="UP000203507"/>
    </source>
</evidence>
<reference evidence="2" key="1">
    <citation type="journal article" date="2017" name="Vet. Pathol.">
        <title>Ranid Herpesvirus 3 and Proliferative Dermatitis in Free-Ranging Wild Common Frogs (Rana Temporaria).</title>
        <authorList>
            <person name="Origgi F.C."/>
            <person name="Schmidt B.R."/>
            <person name="Lohmann P."/>
            <person name="Otten P."/>
            <person name="Akdesir E."/>
            <person name="Gaschen V."/>
            <person name="Aguilar-Bultet L."/>
            <person name="Wahli T."/>
            <person name="Sattler U."/>
            <person name="Stoffel M.H."/>
        </authorList>
    </citation>
    <scope>NUCLEOTIDE SEQUENCE [LARGE SCALE GENOMIC DNA]</scope>
    <source>
        <strain evidence="2">FO1_2015</strain>
    </source>
</reference>
<dbReference type="EMBL" id="KX832224">
    <property type="protein sequence ID" value="ARR28957.1"/>
    <property type="molecule type" value="Genomic_DNA"/>
</dbReference>
<feature type="transmembrane region" description="Helical" evidence="1">
    <location>
        <begin position="43"/>
        <end position="66"/>
    </location>
</feature>
<keyword evidence="3" id="KW-1185">Reference proteome</keyword>
<dbReference type="Proteomes" id="UP000203507">
    <property type="component" value="Segment"/>
</dbReference>